<dbReference type="Gene3D" id="3.60.20.40">
    <property type="match status" value="1"/>
</dbReference>
<dbReference type="EMBL" id="WHOA01000023">
    <property type="protein sequence ID" value="NOU70411.1"/>
    <property type="molecule type" value="Genomic_DNA"/>
</dbReference>
<evidence type="ECO:0000313" key="2">
    <source>
        <dbReference type="Proteomes" id="UP000616779"/>
    </source>
</evidence>
<protein>
    <recommendedName>
        <fullName evidence="3">Gamma-glutamyltransferase</fullName>
    </recommendedName>
</protein>
<dbReference type="InterPro" id="IPR043137">
    <property type="entry name" value="GGT_ssub_C"/>
</dbReference>
<name>A0ABX1XR30_9BACL</name>
<reference evidence="1 2" key="1">
    <citation type="submission" date="2019-10" db="EMBL/GenBank/DDBJ databases">
        <title>Description of Paenibacillus terrestris sp. nov.</title>
        <authorList>
            <person name="Carlier A."/>
            <person name="Qi S."/>
        </authorList>
    </citation>
    <scope>NUCLEOTIDE SEQUENCE [LARGE SCALE GENOMIC DNA]</scope>
    <source>
        <strain evidence="1 2">LMG 31458</strain>
    </source>
</reference>
<dbReference type="InterPro" id="IPR029055">
    <property type="entry name" value="Ntn_hydrolases_N"/>
</dbReference>
<gene>
    <name evidence="1" type="ORF">GC098_02995</name>
</gene>
<dbReference type="Proteomes" id="UP000616779">
    <property type="component" value="Unassembled WGS sequence"/>
</dbReference>
<comment type="caution">
    <text evidence="1">The sequence shown here is derived from an EMBL/GenBank/DDBJ whole genome shotgun (WGS) entry which is preliminary data.</text>
</comment>
<organism evidence="1 2">
    <name type="scientific">Paenibacillus phytorum</name>
    <dbReference type="NCBI Taxonomy" id="2654977"/>
    <lineage>
        <taxon>Bacteria</taxon>
        <taxon>Bacillati</taxon>
        <taxon>Bacillota</taxon>
        <taxon>Bacilli</taxon>
        <taxon>Bacillales</taxon>
        <taxon>Paenibacillaceae</taxon>
        <taxon>Paenibacillus</taxon>
    </lineage>
</organism>
<feature type="non-terminal residue" evidence="1">
    <location>
        <position position="1"/>
    </location>
</feature>
<dbReference type="SUPFAM" id="SSF56235">
    <property type="entry name" value="N-terminal nucleophile aminohydrolases (Ntn hydrolases)"/>
    <property type="match status" value="1"/>
</dbReference>
<evidence type="ECO:0008006" key="3">
    <source>
        <dbReference type="Google" id="ProtNLM"/>
    </source>
</evidence>
<accession>A0ABX1XR30</accession>
<evidence type="ECO:0000313" key="1">
    <source>
        <dbReference type="EMBL" id="NOU70411.1"/>
    </source>
</evidence>
<keyword evidence="2" id="KW-1185">Reference proteome</keyword>
<sequence>AVAASRFFIDERMISVESPLPAAVADDLAKLGYEVVNNEDPMFYGGIHGLMRCHDTGQIVGAADPRRGGASQVSE</sequence>
<proteinExistence type="predicted"/>